<comment type="caution">
    <text evidence="3">The sequence shown here is derived from an EMBL/GenBank/DDBJ whole genome shotgun (WGS) entry which is preliminary data.</text>
</comment>
<evidence type="ECO:0000259" key="2">
    <source>
        <dbReference type="Pfam" id="PF16589"/>
    </source>
</evidence>
<dbReference type="Gene3D" id="3.40.50.10190">
    <property type="entry name" value="BRCT domain"/>
    <property type="match status" value="1"/>
</dbReference>
<feature type="compositionally biased region" description="Basic and acidic residues" evidence="1">
    <location>
        <begin position="448"/>
        <end position="463"/>
    </location>
</feature>
<evidence type="ECO:0000313" key="3">
    <source>
        <dbReference type="EMBL" id="PWA03015.1"/>
    </source>
</evidence>
<keyword evidence="4" id="KW-1185">Reference proteome</keyword>
<feature type="region of interest" description="Disordered" evidence="1">
    <location>
        <begin position="581"/>
        <end position="611"/>
    </location>
</feature>
<dbReference type="EMBL" id="MBFU01000037">
    <property type="protein sequence ID" value="PWA03015.1"/>
    <property type="molecule type" value="Genomic_DNA"/>
</dbReference>
<feature type="compositionally biased region" description="Basic and acidic residues" evidence="1">
    <location>
        <begin position="715"/>
        <end position="724"/>
    </location>
</feature>
<sequence>MNILKPPKIFASDPKNPLLFSVQAVRNPSLIKNLIEFNGGIIVSDNYKSDKVIKLADVSPLKDSKSVYYDKQYIYDCCKSGSILNLDNYHLKPLSESLNSYENSSSKDLKPKKISKTFTPDYKKTVSKEFNSTQSKKRSFGKVEGPLNLYSNISKDSKDNLNIDIIDYPFNPNKKAKYNIPVLKSNSFDGDHSNTNGSPQISDRFSLNMKSNSTANAPTFTIKQEHSSDTSSILEADDAFSESILSSKSVLLVEDKLANIKFEKTESNTSQDESDNSFKLLKSLVDGEQDISSDIYNDDLYSKQILITQEFSVPQAEDASPKESSLGNIKKTISNDFDDISPTKDDIHQVLESKNALETNNDKKSEINTNMKINHKTNKSGDSKQDTQFIQKSNVNNVIKKSIQKVEYESNFDNLPPSSFPFVEIDKSQLKSLVDQTSETNASQSSRGDIKSTSRFEENRDNDNLSSSKESNQIKDSKEKNISGNIINGIENTHEFSINPKINSSFTEVTDEIDTDIENTPENEKDKDVEFLDEANSIEKKIDLLDNIQVNNTDNETKLNNIILDVNNPPVVKEYNDVGLSDCEKSNRNNKKQKDHGSNNPRATRDSSTVFVKISPTPKNSLYFLSDNNDNFSDTLSSSNLLVDSQLINKLNLSAKKSQNTSNEPFSSPSHRKNDSVVLKTNKNPQKGSKNTKSHKPKSLTTKELTRNEPLVSSKLDKQTEKARENTRGVNILADYDDEDVDRLGDIDQVLRSPTITENYQSKEQDRNESKGLFKQYISELANFMGIPTAKVVSVLHSCSGNWYTAWEFIKLQYVNFTEQNEENSFTNFLKRETPNILNIWQSEDFDINLENFENLGERERQFQKILKYYWTSDQDEILFQYSDESALESLVRLKGLEEVIAREKYLEFYIRSKNQYS</sequence>
<dbReference type="Pfam" id="PF16589">
    <property type="entry name" value="BRCT_2"/>
    <property type="match status" value="1"/>
</dbReference>
<proteinExistence type="predicted"/>
<protein>
    <recommendedName>
        <fullName evidence="2">BRCT domain-containing protein</fullName>
    </recommendedName>
</protein>
<evidence type="ECO:0000313" key="4">
    <source>
        <dbReference type="Proteomes" id="UP000245591"/>
    </source>
</evidence>
<feature type="compositionally biased region" description="Polar residues" evidence="1">
    <location>
        <begin position="654"/>
        <end position="669"/>
    </location>
</feature>
<gene>
    <name evidence="3" type="ORF">BB558_000796</name>
</gene>
<organism evidence="3 4">
    <name type="scientific">Smittium angustum</name>
    <dbReference type="NCBI Taxonomy" id="133377"/>
    <lineage>
        <taxon>Eukaryota</taxon>
        <taxon>Fungi</taxon>
        <taxon>Fungi incertae sedis</taxon>
        <taxon>Zoopagomycota</taxon>
        <taxon>Kickxellomycotina</taxon>
        <taxon>Harpellomycetes</taxon>
        <taxon>Harpellales</taxon>
        <taxon>Legeriomycetaceae</taxon>
        <taxon>Smittium</taxon>
    </lineage>
</organism>
<dbReference type="InterPro" id="IPR036420">
    <property type="entry name" value="BRCT_dom_sf"/>
</dbReference>
<feature type="compositionally biased region" description="Polar residues" evidence="1">
    <location>
        <begin position="598"/>
        <end position="610"/>
    </location>
</feature>
<feature type="region of interest" description="Disordered" evidence="1">
    <location>
        <begin position="355"/>
        <end position="389"/>
    </location>
</feature>
<feature type="compositionally biased region" description="Polar residues" evidence="1">
    <location>
        <begin position="679"/>
        <end position="689"/>
    </location>
</feature>
<name>A0A2U1JDB9_SMIAN</name>
<evidence type="ECO:0000256" key="1">
    <source>
        <dbReference type="SAM" id="MobiDB-lite"/>
    </source>
</evidence>
<dbReference type="InterPro" id="IPR001357">
    <property type="entry name" value="BRCT_dom"/>
</dbReference>
<dbReference type="AlphaFoldDB" id="A0A2U1JDB9"/>
<feature type="compositionally biased region" description="Polar residues" evidence="1">
    <location>
        <begin position="434"/>
        <end position="447"/>
    </location>
</feature>
<accession>A0A2U1JDB9</accession>
<feature type="domain" description="BRCT" evidence="2">
    <location>
        <begin position="26"/>
        <end position="90"/>
    </location>
</feature>
<dbReference type="Proteomes" id="UP000245591">
    <property type="component" value="Unassembled WGS sequence"/>
</dbReference>
<feature type="region of interest" description="Disordered" evidence="1">
    <location>
        <begin position="654"/>
        <end position="724"/>
    </location>
</feature>
<feature type="region of interest" description="Disordered" evidence="1">
    <location>
        <begin position="434"/>
        <end position="480"/>
    </location>
</feature>
<reference evidence="3 4" key="1">
    <citation type="journal article" date="2018" name="MBio">
        <title>Comparative Genomics Reveals the Core Gene Toolbox for the Fungus-Insect Symbiosis.</title>
        <authorList>
            <person name="Wang Y."/>
            <person name="Stata M."/>
            <person name="Wang W."/>
            <person name="Stajich J.E."/>
            <person name="White M.M."/>
            <person name="Moncalvo J.M."/>
        </authorList>
    </citation>
    <scope>NUCLEOTIDE SEQUENCE [LARGE SCALE GENOMIC DNA]</scope>
    <source>
        <strain evidence="3 4">AUS-126-30</strain>
    </source>
</reference>